<accession>A0A6A3IL59</accession>
<dbReference type="Proteomes" id="UP000435112">
    <property type="component" value="Unassembled WGS sequence"/>
</dbReference>
<proteinExistence type="predicted"/>
<protein>
    <recommendedName>
        <fullName evidence="3">Alcohol dehydrogenase-like C-terminal domain-containing protein</fullName>
    </recommendedName>
</protein>
<organism evidence="1 2">
    <name type="scientific">Phytophthora rubi</name>
    <dbReference type="NCBI Taxonomy" id="129364"/>
    <lineage>
        <taxon>Eukaryota</taxon>
        <taxon>Sar</taxon>
        <taxon>Stramenopiles</taxon>
        <taxon>Oomycota</taxon>
        <taxon>Peronosporomycetes</taxon>
        <taxon>Peronosporales</taxon>
        <taxon>Peronosporaceae</taxon>
        <taxon>Phytophthora</taxon>
    </lineage>
</organism>
<comment type="caution">
    <text evidence="1">The sequence shown here is derived from an EMBL/GenBank/DDBJ whole genome shotgun (WGS) entry which is preliminary data.</text>
</comment>
<dbReference type="InterPro" id="IPR036291">
    <property type="entry name" value="NAD(P)-bd_dom_sf"/>
</dbReference>
<gene>
    <name evidence="1" type="ORF">PR002_g23428</name>
</gene>
<dbReference type="AlphaFoldDB" id="A0A6A3IL59"/>
<dbReference type="Gene3D" id="3.40.50.720">
    <property type="entry name" value="NAD(P)-binding Rossmann-like Domain"/>
    <property type="match status" value="1"/>
</dbReference>
<evidence type="ECO:0000313" key="1">
    <source>
        <dbReference type="EMBL" id="KAE8982807.1"/>
    </source>
</evidence>
<sequence length="91" mass="9666">MVFTPSKEVGIKPGDRVGIVGIGGLGHLGIQIAKQIRRLCANEFVVCTDEKQTVDAANSVDVHASYARTHVSDELACALVLNEFGCDAAMH</sequence>
<reference evidence="1 2" key="1">
    <citation type="submission" date="2018-09" db="EMBL/GenBank/DDBJ databases">
        <title>Genomic investigation of the strawberry pathogen Phytophthora fragariae indicates pathogenicity is determined by transcriptional variation in three key races.</title>
        <authorList>
            <person name="Adams T.M."/>
            <person name="Armitage A.D."/>
            <person name="Sobczyk M.K."/>
            <person name="Bates H.J."/>
            <person name="Dunwell J.M."/>
            <person name="Nellist C.F."/>
            <person name="Harrison R.J."/>
        </authorList>
    </citation>
    <scope>NUCLEOTIDE SEQUENCE [LARGE SCALE GENOMIC DNA]</scope>
    <source>
        <strain evidence="1 2">SCRP324</strain>
    </source>
</reference>
<evidence type="ECO:0008006" key="3">
    <source>
        <dbReference type="Google" id="ProtNLM"/>
    </source>
</evidence>
<evidence type="ECO:0000313" key="2">
    <source>
        <dbReference type="Proteomes" id="UP000435112"/>
    </source>
</evidence>
<dbReference type="SUPFAM" id="SSF51735">
    <property type="entry name" value="NAD(P)-binding Rossmann-fold domains"/>
    <property type="match status" value="1"/>
</dbReference>
<dbReference type="EMBL" id="QXFU01002677">
    <property type="protein sequence ID" value="KAE8982807.1"/>
    <property type="molecule type" value="Genomic_DNA"/>
</dbReference>
<name>A0A6A3IL59_9STRA</name>